<dbReference type="PANTHER" id="PTHR30146">
    <property type="entry name" value="LACI-RELATED TRANSCRIPTIONAL REPRESSOR"/>
    <property type="match status" value="1"/>
</dbReference>
<feature type="domain" description="HTH lacI-type" evidence="5">
    <location>
        <begin position="21"/>
        <end position="75"/>
    </location>
</feature>
<dbReference type="InterPro" id="IPR046335">
    <property type="entry name" value="LacI/GalR-like_sensor"/>
</dbReference>
<dbReference type="CDD" id="cd01392">
    <property type="entry name" value="HTH_LacI"/>
    <property type="match status" value="1"/>
</dbReference>
<evidence type="ECO:0000256" key="3">
    <source>
        <dbReference type="ARBA" id="ARBA00023125"/>
    </source>
</evidence>
<evidence type="ECO:0000256" key="1">
    <source>
        <dbReference type="ARBA" id="ARBA00022491"/>
    </source>
</evidence>
<dbReference type="Pfam" id="PF13377">
    <property type="entry name" value="Peripla_BP_3"/>
    <property type="match status" value="1"/>
</dbReference>
<dbReference type="GO" id="GO:0008784">
    <property type="term" value="F:alanine racemase activity"/>
    <property type="evidence" value="ECO:0007669"/>
    <property type="project" value="UniProtKB-EC"/>
</dbReference>
<reference evidence="6 7" key="2">
    <citation type="journal article" date="2011" name="BMC Genomics">
        <title>Single-nucleotide resolution analysis of the transcriptome structure of Clostridium beijerinckii NCIMB 8052 using RNA-Seq.</title>
        <authorList>
            <person name="Wang Y."/>
            <person name="Li X."/>
            <person name="Mao Y."/>
            <person name="Blaschek H.P."/>
        </authorList>
    </citation>
    <scope>NUCLEOTIDE SEQUENCE [LARGE SCALE GENOMIC DNA]</scope>
    <source>
        <strain evidence="7">ATCC 51743 / NCIMB 8052</strain>
    </source>
</reference>
<dbReference type="GO" id="GO:0003700">
    <property type="term" value="F:DNA-binding transcription factor activity"/>
    <property type="evidence" value="ECO:0007669"/>
    <property type="project" value="TreeGrafter"/>
</dbReference>
<dbReference type="EMBL" id="CP000721">
    <property type="protein sequence ID" value="ABR34002.1"/>
    <property type="molecule type" value="Genomic_DNA"/>
</dbReference>
<keyword evidence="2" id="KW-0805">Transcription regulation</keyword>
<dbReference type="Gene3D" id="3.40.50.2300">
    <property type="match status" value="2"/>
</dbReference>
<keyword evidence="3" id="KW-0238">DNA-binding</keyword>
<protein>
    <submittedName>
        <fullName evidence="6">Alanine racemase</fullName>
        <ecNumber evidence="6">5.1.1.1</ecNumber>
    </submittedName>
</protein>
<dbReference type="SUPFAM" id="SSF47413">
    <property type="entry name" value="lambda repressor-like DNA-binding domains"/>
    <property type="match status" value="1"/>
</dbReference>
<dbReference type="InterPro" id="IPR028082">
    <property type="entry name" value="Peripla_BP_I"/>
</dbReference>
<keyword evidence="6" id="KW-0413">Isomerase</keyword>
<evidence type="ECO:0000259" key="5">
    <source>
        <dbReference type="PROSITE" id="PS50932"/>
    </source>
</evidence>
<dbReference type="Gene3D" id="1.10.260.40">
    <property type="entry name" value="lambda repressor-like DNA-binding domains"/>
    <property type="match status" value="1"/>
</dbReference>
<reference evidence="6 7" key="1">
    <citation type="submission" date="2007-06" db="EMBL/GenBank/DDBJ databases">
        <title>Complete sequence of Clostridium beijerinckii NCIMB 8052.</title>
        <authorList>
            <consortium name="US DOE Joint Genome Institute"/>
            <person name="Copeland A."/>
            <person name="Lucas S."/>
            <person name="Lapidus A."/>
            <person name="Barry K."/>
            <person name="Detter J.C."/>
            <person name="Glavina del Rio T."/>
            <person name="Hammon N."/>
            <person name="Israni S."/>
            <person name="Dalin E."/>
            <person name="Tice H."/>
            <person name="Pitluck S."/>
            <person name="Sims D."/>
            <person name="Brettin T."/>
            <person name="Bruce D."/>
            <person name="Tapia R."/>
            <person name="Brainard J."/>
            <person name="Schmutz J."/>
            <person name="Larimer F."/>
            <person name="Land M."/>
            <person name="Hauser L."/>
            <person name="Kyrpides N."/>
            <person name="Mikhailova N."/>
            <person name="Bennet G."/>
            <person name="Cann I."/>
            <person name="Chen J.-S."/>
            <person name="Contreras A.L."/>
            <person name="Jones D."/>
            <person name="Kashket E."/>
            <person name="Mitchell W."/>
            <person name="Stoddard S."/>
            <person name="Schwarz W."/>
            <person name="Qureshi N."/>
            <person name="Young M."/>
            <person name="Shi Z."/>
            <person name="Ezeji T."/>
            <person name="White B."/>
            <person name="Blaschek H."/>
            <person name="Richardson P."/>
        </authorList>
    </citation>
    <scope>NUCLEOTIDE SEQUENCE [LARGE SCALE GENOMIC DNA]</scope>
    <source>
        <strain evidence="7">ATCC 51743 / NCIMB 8052</strain>
    </source>
</reference>
<evidence type="ECO:0000313" key="6">
    <source>
        <dbReference type="EMBL" id="ABR34002.1"/>
    </source>
</evidence>
<dbReference type="InterPro" id="IPR000843">
    <property type="entry name" value="HTH_LacI"/>
</dbReference>
<dbReference type="PANTHER" id="PTHR30146:SF148">
    <property type="entry name" value="HTH-TYPE TRANSCRIPTIONAL REPRESSOR PURR-RELATED"/>
    <property type="match status" value="1"/>
</dbReference>
<dbReference type="Proteomes" id="UP000000565">
    <property type="component" value="Chromosome"/>
</dbReference>
<dbReference type="KEGG" id="cbe:Cbei_1831"/>
<sequence length="350" mass="39644">MIIVDGEKSLLNKECKENMSVTIKDIAKLANVSHTTVSRALNNSPYINEETKVKIIALAKELNYVPNYSAKSLVLLKSYVIGVFFSSISEGTSDTFFHEIIRGVNNVIDKEYNLVVRGIDDYQYSHLIDNRNFDGIIVVSQSKNDDEFIQTILEKNIPTVVINRYIENEGLVNIMSDDTKGVYDAVTYFIENDHRKIALLQGNKEFESTVYRKRGYIRALEDNNIPINEEYILSGRYDLKSGYENMKKLLKLENVPTAVFCANDDIGVGAMKAIFEAGLKVPEDISIIGFDDSNFCNYVTPPLTSVRKDSLAMSEYGGRNLLNLIKNKEVDKEKVYIQSQLVVRKSVKKL</sequence>
<reference evidence="6 7" key="3">
    <citation type="journal article" date="2012" name="BMC Genomics">
        <title>Genome-wide dynamic transcriptional profiling in clostridium beijerinckii NCIMB 8052 using single-nucleotide resolution RNA-Seq.</title>
        <authorList>
            <person name="Wang Y."/>
            <person name="Li X."/>
            <person name="Mao Y."/>
            <person name="Blaschek H.P."/>
        </authorList>
    </citation>
    <scope>NUCLEOTIDE SEQUENCE [LARGE SCALE GENOMIC DNA]</scope>
    <source>
        <strain evidence="7">ATCC 51743 / NCIMB 8052</strain>
    </source>
</reference>
<dbReference type="CDD" id="cd06267">
    <property type="entry name" value="PBP1_LacI_sugar_binding-like"/>
    <property type="match status" value="1"/>
</dbReference>
<evidence type="ECO:0000256" key="4">
    <source>
        <dbReference type="ARBA" id="ARBA00023163"/>
    </source>
</evidence>
<dbReference type="AlphaFoldDB" id="A6LUH2"/>
<keyword evidence="1" id="KW-0678">Repressor</keyword>
<organism evidence="6 7">
    <name type="scientific">Clostridium beijerinckii (strain ATCC 51743 / NCIMB 8052)</name>
    <name type="common">Clostridium acetobutylicum</name>
    <dbReference type="NCBI Taxonomy" id="290402"/>
    <lineage>
        <taxon>Bacteria</taxon>
        <taxon>Bacillati</taxon>
        <taxon>Bacillota</taxon>
        <taxon>Clostridia</taxon>
        <taxon>Eubacteriales</taxon>
        <taxon>Clostridiaceae</taxon>
        <taxon>Clostridium</taxon>
    </lineage>
</organism>
<dbReference type="HOGENOM" id="CLU_037628_6_1_9"/>
<accession>A6LUH2</accession>
<keyword evidence="4" id="KW-0804">Transcription</keyword>
<dbReference type="InterPro" id="IPR010982">
    <property type="entry name" value="Lambda_DNA-bd_dom_sf"/>
</dbReference>
<name>A6LUH2_CLOB8</name>
<dbReference type="EC" id="5.1.1.1" evidence="6"/>
<dbReference type="Pfam" id="PF00356">
    <property type="entry name" value="LacI"/>
    <property type="match status" value="1"/>
</dbReference>
<dbReference type="SUPFAM" id="SSF53822">
    <property type="entry name" value="Periplasmic binding protein-like I"/>
    <property type="match status" value="1"/>
</dbReference>
<dbReference type="PRINTS" id="PR00036">
    <property type="entry name" value="HTHLACI"/>
</dbReference>
<dbReference type="eggNOG" id="COG1609">
    <property type="taxonomic scope" value="Bacteria"/>
</dbReference>
<evidence type="ECO:0000313" key="7">
    <source>
        <dbReference type="Proteomes" id="UP000000565"/>
    </source>
</evidence>
<proteinExistence type="predicted"/>
<evidence type="ECO:0000256" key="2">
    <source>
        <dbReference type="ARBA" id="ARBA00023015"/>
    </source>
</evidence>
<dbReference type="PROSITE" id="PS50932">
    <property type="entry name" value="HTH_LACI_2"/>
    <property type="match status" value="1"/>
</dbReference>
<dbReference type="GO" id="GO:0000976">
    <property type="term" value="F:transcription cis-regulatory region binding"/>
    <property type="evidence" value="ECO:0007669"/>
    <property type="project" value="TreeGrafter"/>
</dbReference>
<dbReference type="PROSITE" id="PS00356">
    <property type="entry name" value="HTH_LACI_1"/>
    <property type="match status" value="1"/>
</dbReference>
<gene>
    <name evidence="6" type="ordered locus">Cbei_1831</name>
</gene>
<dbReference type="SMART" id="SM00354">
    <property type="entry name" value="HTH_LACI"/>
    <property type="match status" value="1"/>
</dbReference>